<proteinExistence type="predicted"/>
<sequence length="79" mass="9101">MHLKIIVQIVVAAKKPTALLMLVLVEEVSCYVHDDVETTNDDINDELLKKKWIDAINMCINTTNMYTLEDLENLLKIKQ</sequence>
<dbReference type="Proteomes" id="UP000789759">
    <property type="component" value="Unassembled WGS sequence"/>
</dbReference>
<protein>
    <submittedName>
        <fullName evidence="2">16546_t:CDS:1</fullName>
    </submittedName>
</protein>
<dbReference type="EMBL" id="CAJVQA010016980">
    <property type="protein sequence ID" value="CAG8746123.1"/>
    <property type="molecule type" value="Genomic_DNA"/>
</dbReference>
<feature type="signal peptide" evidence="1">
    <location>
        <begin position="1"/>
        <end position="30"/>
    </location>
</feature>
<feature type="chain" id="PRO_5040230057" evidence="1">
    <location>
        <begin position="31"/>
        <end position="79"/>
    </location>
</feature>
<reference evidence="2" key="1">
    <citation type="submission" date="2021-06" db="EMBL/GenBank/DDBJ databases">
        <authorList>
            <person name="Kallberg Y."/>
            <person name="Tangrot J."/>
            <person name="Rosling A."/>
        </authorList>
    </citation>
    <scope>NUCLEOTIDE SEQUENCE</scope>
    <source>
        <strain evidence="2">FL966</strain>
    </source>
</reference>
<evidence type="ECO:0000256" key="1">
    <source>
        <dbReference type="SAM" id="SignalP"/>
    </source>
</evidence>
<organism evidence="2 3">
    <name type="scientific">Cetraspora pellucida</name>
    <dbReference type="NCBI Taxonomy" id="1433469"/>
    <lineage>
        <taxon>Eukaryota</taxon>
        <taxon>Fungi</taxon>
        <taxon>Fungi incertae sedis</taxon>
        <taxon>Mucoromycota</taxon>
        <taxon>Glomeromycotina</taxon>
        <taxon>Glomeromycetes</taxon>
        <taxon>Diversisporales</taxon>
        <taxon>Gigasporaceae</taxon>
        <taxon>Cetraspora</taxon>
    </lineage>
</organism>
<keyword evidence="3" id="KW-1185">Reference proteome</keyword>
<evidence type="ECO:0000313" key="2">
    <source>
        <dbReference type="EMBL" id="CAG8746123.1"/>
    </source>
</evidence>
<comment type="caution">
    <text evidence="2">The sequence shown here is derived from an EMBL/GenBank/DDBJ whole genome shotgun (WGS) entry which is preliminary data.</text>
</comment>
<dbReference type="OrthoDB" id="2478047at2759"/>
<keyword evidence="1" id="KW-0732">Signal</keyword>
<accession>A0A9N9IRU7</accession>
<dbReference type="AlphaFoldDB" id="A0A9N9IRU7"/>
<gene>
    <name evidence="2" type="ORF">CPELLU_LOCUS14385</name>
</gene>
<feature type="non-terminal residue" evidence="2">
    <location>
        <position position="79"/>
    </location>
</feature>
<name>A0A9N9IRU7_9GLOM</name>
<evidence type="ECO:0000313" key="3">
    <source>
        <dbReference type="Proteomes" id="UP000789759"/>
    </source>
</evidence>